<dbReference type="EMBL" id="JBHSBL010000019">
    <property type="protein sequence ID" value="MFC4068630.1"/>
    <property type="molecule type" value="Genomic_DNA"/>
</dbReference>
<gene>
    <name evidence="1" type="ORF">ACFO0C_27185</name>
</gene>
<name>A0ABV8IXU5_9ACTN</name>
<organism evidence="1 2">
    <name type="scientific">Actinoplanes subglobosus</name>
    <dbReference type="NCBI Taxonomy" id="1547892"/>
    <lineage>
        <taxon>Bacteria</taxon>
        <taxon>Bacillati</taxon>
        <taxon>Actinomycetota</taxon>
        <taxon>Actinomycetes</taxon>
        <taxon>Micromonosporales</taxon>
        <taxon>Micromonosporaceae</taxon>
        <taxon>Actinoplanes</taxon>
    </lineage>
</organism>
<proteinExistence type="predicted"/>
<protein>
    <submittedName>
        <fullName evidence="1">WXG100 family type VII secretion target</fullName>
    </submittedName>
</protein>
<evidence type="ECO:0000313" key="1">
    <source>
        <dbReference type="EMBL" id="MFC4068630.1"/>
    </source>
</evidence>
<comment type="caution">
    <text evidence="1">The sequence shown here is derived from an EMBL/GenBank/DDBJ whole genome shotgun (WGS) entry which is preliminary data.</text>
</comment>
<dbReference type="InterPro" id="IPR036689">
    <property type="entry name" value="ESAT-6-like_sf"/>
</dbReference>
<accession>A0ABV8IXU5</accession>
<dbReference type="SUPFAM" id="SSF140453">
    <property type="entry name" value="EsxAB dimer-like"/>
    <property type="match status" value="1"/>
</dbReference>
<reference evidence="2" key="1">
    <citation type="journal article" date="2019" name="Int. J. Syst. Evol. Microbiol.">
        <title>The Global Catalogue of Microorganisms (GCM) 10K type strain sequencing project: providing services to taxonomists for standard genome sequencing and annotation.</title>
        <authorList>
            <consortium name="The Broad Institute Genomics Platform"/>
            <consortium name="The Broad Institute Genome Sequencing Center for Infectious Disease"/>
            <person name="Wu L."/>
            <person name="Ma J."/>
        </authorList>
    </citation>
    <scope>NUCLEOTIDE SEQUENCE [LARGE SCALE GENOMIC DNA]</scope>
    <source>
        <strain evidence="2">TBRC 5832</strain>
    </source>
</reference>
<dbReference type="Gene3D" id="1.10.287.1060">
    <property type="entry name" value="ESAT-6-like"/>
    <property type="match status" value="1"/>
</dbReference>
<sequence>MEADEVRVDPLILETAARVCGGLRDRVGQGARDVGPATETAMSGLPGWETRAALESLLDAWTGDATRFGRYLEALGDALAGCARDYRYTDHANADLFDIRGR</sequence>
<evidence type="ECO:0000313" key="2">
    <source>
        <dbReference type="Proteomes" id="UP001595867"/>
    </source>
</evidence>
<dbReference type="Proteomes" id="UP001595867">
    <property type="component" value="Unassembled WGS sequence"/>
</dbReference>
<dbReference type="RefSeq" id="WP_378069522.1">
    <property type="nucleotide sequence ID" value="NZ_JBHSBL010000019.1"/>
</dbReference>
<keyword evidence="2" id="KW-1185">Reference proteome</keyword>